<organism evidence="1 2">
    <name type="scientific">Punica granatum</name>
    <name type="common">Pomegranate</name>
    <dbReference type="NCBI Taxonomy" id="22663"/>
    <lineage>
        <taxon>Eukaryota</taxon>
        <taxon>Viridiplantae</taxon>
        <taxon>Streptophyta</taxon>
        <taxon>Embryophyta</taxon>
        <taxon>Tracheophyta</taxon>
        <taxon>Spermatophyta</taxon>
        <taxon>Magnoliopsida</taxon>
        <taxon>eudicotyledons</taxon>
        <taxon>Gunneridae</taxon>
        <taxon>Pentapetalae</taxon>
        <taxon>rosids</taxon>
        <taxon>malvids</taxon>
        <taxon>Myrtales</taxon>
        <taxon>Lythraceae</taxon>
        <taxon>Punica</taxon>
    </lineage>
</organism>
<dbReference type="STRING" id="22663.A0A2I0L8N5"/>
<accession>A0A2I0L8N5</accession>
<proteinExistence type="predicted"/>
<dbReference type="PANTHER" id="PTHR12654">
    <property type="entry name" value="BILE ACID BETA-GLUCOSIDASE-RELATED"/>
    <property type="match status" value="1"/>
</dbReference>
<sequence length="71" mass="8626">MGKRRYTKFYGTSERAALNLVHDALKHYKRWEEEIEKWQAPILNDENLPEWYKFTLFNELYFLVAGGTVWI</sequence>
<dbReference type="InterPro" id="IPR052566">
    <property type="entry name" value="Non-lysos_glucosylceramidase"/>
</dbReference>
<comment type="caution">
    <text evidence="1">The sequence shown here is derived from an EMBL/GenBank/DDBJ whole genome shotgun (WGS) entry which is preliminary data.</text>
</comment>
<dbReference type="AlphaFoldDB" id="A0A2I0L8N5"/>
<gene>
    <name evidence="1" type="ORF">CRG98_003119</name>
</gene>
<protein>
    <submittedName>
        <fullName evidence="1">Uncharacterized protein</fullName>
    </submittedName>
</protein>
<evidence type="ECO:0000313" key="1">
    <source>
        <dbReference type="EMBL" id="PKI76486.1"/>
    </source>
</evidence>
<dbReference type="Proteomes" id="UP000233551">
    <property type="component" value="Unassembled WGS sequence"/>
</dbReference>
<reference evidence="1 2" key="1">
    <citation type="submission" date="2017-11" db="EMBL/GenBank/DDBJ databases">
        <title>De-novo sequencing of pomegranate (Punica granatum L.) genome.</title>
        <authorList>
            <person name="Akparov Z."/>
            <person name="Amiraslanov A."/>
            <person name="Hajiyeva S."/>
            <person name="Abbasov M."/>
            <person name="Kaur K."/>
            <person name="Hamwieh A."/>
            <person name="Solovyev V."/>
            <person name="Salamov A."/>
            <person name="Braich B."/>
            <person name="Kosarev P."/>
            <person name="Mahmoud A."/>
            <person name="Hajiyev E."/>
            <person name="Babayeva S."/>
            <person name="Izzatullayeva V."/>
            <person name="Mammadov A."/>
            <person name="Mammadov A."/>
            <person name="Sharifova S."/>
            <person name="Ojaghi J."/>
            <person name="Eynullazada K."/>
            <person name="Bayramov B."/>
            <person name="Abdulazimova A."/>
            <person name="Shahmuradov I."/>
        </authorList>
    </citation>
    <scope>NUCLEOTIDE SEQUENCE [LARGE SCALE GENOMIC DNA]</scope>
    <source>
        <strain evidence="2">cv. AG2017</strain>
        <tissue evidence="1">Leaf</tissue>
    </source>
</reference>
<name>A0A2I0L8N5_PUNGR</name>
<dbReference type="EMBL" id="PGOL01000115">
    <property type="protein sequence ID" value="PKI76486.1"/>
    <property type="molecule type" value="Genomic_DNA"/>
</dbReference>
<evidence type="ECO:0000313" key="2">
    <source>
        <dbReference type="Proteomes" id="UP000233551"/>
    </source>
</evidence>
<dbReference type="GO" id="GO:0008422">
    <property type="term" value="F:beta-glucosidase activity"/>
    <property type="evidence" value="ECO:0007669"/>
    <property type="project" value="TreeGrafter"/>
</dbReference>
<feature type="non-terminal residue" evidence="1">
    <location>
        <position position="71"/>
    </location>
</feature>
<keyword evidence="2" id="KW-1185">Reference proteome</keyword>
<dbReference type="PANTHER" id="PTHR12654:SF0">
    <property type="entry name" value="NON-LYSOSOMAL GLUCOSYLCERAMIDASE"/>
    <property type="match status" value="1"/>
</dbReference>